<organism evidence="2 3">
    <name type="scientific">Nezara viridula</name>
    <name type="common">Southern green stink bug</name>
    <name type="synonym">Cimex viridulus</name>
    <dbReference type="NCBI Taxonomy" id="85310"/>
    <lineage>
        <taxon>Eukaryota</taxon>
        <taxon>Metazoa</taxon>
        <taxon>Ecdysozoa</taxon>
        <taxon>Arthropoda</taxon>
        <taxon>Hexapoda</taxon>
        <taxon>Insecta</taxon>
        <taxon>Pterygota</taxon>
        <taxon>Neoptera</taxon>
        <taxon>Paraneoptera</taxon>
        <taxon>Hemiptera</taxon>
        <taxon>Heteroptera</taxon>
        <taxon>Panheteroptera</taxon>
        <taxon>Pentatomomorpha</taxon>
        <taxon>Pentatomoidea</taxon>
        <taxon>Pentatomidae</taxon>
        <taxon>Pentatominae</taxon>
        <taxon>Nezara</taxon>
    </lineage>
</organism>
<feature type="region of interest" description="Disordered" evidence="1">
    <location>
        <begin position="22"/>
        <end position="44"/>
    </location>
</feature>
<protein>
    <submittedName>
        <fullName evidence="2">Uncharacterized protein</fullName>
    </submittedName>
</protein>
<sequence length="132" mass="15037">MADDIVSAMEQEMVEEQAIMCPMTSAKRQRKGSPDSLEESDKERVDLSLLQDTRRIIENIRVYMNATDRNVTAKVNMDTLASSEIYDVILNALVRKAASLVIEGIKTEWKTIQRPLPKPQTSREFPSVREKP</sequence>
<dbReference type="Proteomes" id="UP001152798">
    <property type="component" value="Chromosome 4"/>
</dbReference>
<keyword evidence="3" id="KW-1185">Reference proteome</keyword>
<evidence type="ECO:0000313" key="2">
    <source>
        <dbReference type="EMBL" id="CAH1399454.1"/>
    </source>
</evidence>
<proteinExistence type="predicted"/>
<dbReference type="EMBL" id="OV725080">
    <property type="protein sequence ID" value="CAH1399454.1"/>
    <property type="molecule type" value="Genomic_DNA"/>
</dbReference>
<feature type="region of interest" description="Disordered" evidence="1">
    <location>
        <begin position="113"/>
        <end position="132"/>
    </location>
</feature>
<reference evidence="2" key="1">
    <citation type="submission" date="2022-01" db="EMBL/GenBank/DDBJ databases">
        <authorList>
            <person name="King R."/>
        </authorList>
    </citation>
    <scope>NUCLEOTIDE SEQUENCE</scope>
</reference>
<evidence type="ECO:0000313" key="3">
    <source>
        <dbReference type="Proteomes" id="UP001152798"/>
    </source>
</evidence>
<accession>A0A9P0HCQ0</accession>
<gene>
    <name evidence="2" type="ORF">NEZAVI_LOCUS8899</name>
</gene>
<dbReference type="AlphaFoldDB" id="A0A9P0HCQ0"/>
<evidence type="ECO:0000256" key="1">
    <source>
        <dbReference type="SAM" id="MobiDB-lite"/>
    </source>
</evidence>
<name>A0A9P0HCQ0_NEZVI</name>